<gene>
    <name evidence="2" type="ORF">QR680_014361</name>
</gene>
<keyword evidence="3" id="KW-1185">Reference proteome</keyword>
<dbReference type="Proteomes" id="UP001175271">
    <property type="component" value="Unassembled WGS sequence"/>
</dbReference>
<evidence type="ECO:0000256" key="1">
    <source>
        <dbReference type="SAM" id="SignalP"/>
    </source>
</evidence>
<evidence type="ECO:0000313" key="2">
    <source>
        <dbReference type="EMBL" id="KAK0419843.1"/>
    </source>
</evidence>
<dbReference type="GO" id="GO:0042765">
    <property type="term" value="C:GPI-anchor transamidase complex"/>
    <property type="evidence" value="ECO:0007669"/>
    <property type="project" value="InterPro"/>
</dbReference>
<protein>
    <recommendedName>
        <fullName evidence="4">GPI transamidase component PIG-T</fullName>
    </recommendedName>
</protein>
<dbReference type="Pfam" id="PF04113">
    <property type="entry name" value="Gpi16"/>
    <property type="match status" value="2"/>
</dbReference>
<comment type="caution">
    <text evidence="2">The sequence shown here is derived from an EMBL/GenBank/DDBJ whole genome shotgun (WGS) entry which is preliminary data.</text>
</comment>
<evidence type="ECO:0008006" key="4">
    <source>
        <dbReference type="Google" id="ProtNLM"/>
    </source>
</evidence>
<proteinExistence type="predicted"/>
<evidence type="ECO:0000313" key="3">
    <source>
        <dbReference type="Proteomes" id="UP001175271"/>
    </source>
</evidence>
<feature type="chain" id="PRO_5041356668" description="GPI transamidase component PIG-T" evidence="1">
    <location>
        <begin position="22"/>
        <end position="578"/>
    </location>
</feature>
<name>A0AA39I8L3_9BILA</name>
<dbReference type="AlphaFoldDB" id="A0AA39I8L3"/>
<reference evidence="2" key="1">
    <citation type="submission" date="2023-06" db="EMBL/GenBank/DDBJ databases">
        <title>Genomic analysis of the entomopathogenic nematode Steinernema hermaphroditum.</title>
        <authorList>
            <person name="Schwarz E.M."/>
            <person name="Heppert J.K."/>
            <person name="Baniya A."/>
            <person name="Schwartz H.T."/>
            <person name="Tan C.-H."/>
            <person name="Antoshechkin I."/>
            <person name="Sternberg P.W."/>
            <person name="Goodrich-Blair H."/>
            <person name="Dillman A.R."/>
        </authorList>
    </citation>
    <scope>NUCLEOTIDE SEQUENCE</scope>
    <source>
        <strain evidence="2">PS9179</strain>
        <tissue evidence="2">Whole animal</tissue>
    </source>
</reference>
<keyword evidence="1" id="KW-0732">Signal</keyword>
<sequence>MASSASLRILLLLVAVSLSFGNLVDQLSDSYEETLTVKRLKSQQIYSHFKFVVETNGSSVPGTYELFPRIIDEIVEKYKIRDLQLSLTQGYWRTSQWGLQPKPETPNGAQLIVLFDGNASKEVIDKRWLSLVNSLNGIFCTSLMELVPALTASPRRYRSDIVAEHGASVENMRYGALGGETVCTENLTPWKRLLPCKQSGLANLLNPIRLYSSAFHSLSFRVKRTGSEGKGRRLEMTAAHLTDLPLADKDMSWSLRKLFDRGVNGQCVVAKKSAIIVAKESKVDAQYNHEANETFQVGDQEYLLYDLTKQRLNSFFNLAMTTKKRLRVTPPPPTYFGLHSFISNIGTQNGKIRHRFTNTKDTSLSIQFTHLIPWFLRVYMHTIVVECESADGSANNVNAPISNRHYSLARDRQKPYLIELEIDLPANSVCVMNVDYETAFMKAQEFKPDAHYGNYIPGAVVSFKADQSDLVKGAALVAKDGDTTVFVHGEVLLVQMPTPDFSMPFNVLCLVSTVISIFYGPMYGLTTKLLKPCFTEAEAPKTQPLIVRLVMFIVQIAKKMFRFLKKEKTEEETKKKEE</sequence>
<accession>A0AA39I8L3</accession>
<dbReference type="EMBL" id="JAUCMV010000002">
    <property type="protein sequence ID" value="KAK0419843.1"/>
    <property type="molecule type" value="Genomic_DNA"/>
</dbReference>
<dbReference type="PANTHER" id="PTHR12959">
    <property type="entry name" value="GPI TRANSAMIDASE COMPONENT PIG-T-RELATED"/>
    <property type="match status" value="1"/>
</dbReference>
<organism evidence="2 3">
    <name type="scientific">Steinernema hermaphroditum</name>
    <dbReference type="NCBI Taxonomy" id="289476"/>
    <lineage>
        <taxon>Eukaryota</taxon>
        <taxon>Metazoa</taxon>
        <taxon>Ecdysozoa</taxon>
        <taxon>Nematoda</taxon>
        <taxon>Chromadorea</taxon>
        <taxon>Rhabditida</taxon>
        <taxon>Tylenchina</taxon>
        <taxon>Panagrolaimomorpha</taxon>
        <taxon>Strongyloidoidea</taxon>
        <taxon>Steinernematidae</taxon>
        <taxon>Steinernema</taxon>
    </lineage>
</organism>
<feature type="signal peptide" evidence="1">
    <location>
        <begin position="1"/>
        <end position="21"/>
    </location>
</feature>
<dbReference type="PANTHER" id="PTHR12959:SF11">
    <property type="entry name" value="GPI TRANSAMIDASE COMPONENT PIG-T"/>
    <property type="match status" value="1"/>
</dbReference>
<dbReference type="InterPro" id="IPR007245">
    <property type="entry name" value="PIG-T"/>
</dbReference>
<dbReference type="GO" id="GO:0016255">
    <property type="term" value="P:attachment of GPI anchor to protein"/>
    <property type="evidence" value="ECO:0007669"/>
    <property type="project" value="InterPro"/>
</dbReference>